<evidence type="ECO:0000259" key="1">
    <source>
        <dbReference type="Pfam" id="PF04471"/>
    </source>
</evidence>
<dbReference type="Pfam" id="PF18062">
    <property type="entry name" value="RE_AspBHI_N"/>
    <property type="match status" value="1"/>
</dbReference>
<evidence type="ECO:0000259" key="2">
    <source>
        <dbReference type="Pfam" id="PF18062"/>
    </source>
</evidence>
<dbReference type="Proteomes" id="UP000233458">
    <property type="component" value="Plasmid pCSC3H3"/>
</dbReference>
<protein>
    <submittedName>
        <fullName evidence="3">Restriction endonuclease</fullName>
    </submittedName>
</protein>
<keyword evidence="3" id="KW-0378">Hydrolase</keyword>
<geneLocation type="plasmid" evidence="4">
    <name>pcsc3h3</name>
</geneLocation>
<feature type="domain" description="Restriction endonuclease type IV Mrr" evidence="1">
    <location>
        <begin position="247"/>
        <end position="365"/>
    </location>
</feature>
<keyword evidence="3" id="KW-0255">Endonuclease</keyword>
<dbReference type="Gene3D" id="3.40.1350.10">
    <property type="match status" value="1"/>
</dbReference>
<proteinExistence type="predicted"/>
<dbReference type="GO" id="GO:0004519">
    <property type="term" value="F:endonuclease activity"/>
    <property type="evidence" value="ECO:0007669"/>
    <property type="project" value="UniProtKB-KW"/>
</dbReference>
<keyword evidence="3" id="KW-0540">Nuclease</keyword>
<sequence length="389" mass="43933">MEKFLFNDLSDADLNIDAVYKGNRNGNAGDDPLNRLLGVSVQGGFRVLGSRDNPRMIVLTTSMSDPEWPDDLDHETGVFTYFGDNKKPGREIHETPRYGNILLRNMFEALHSGERQLIPPIFVFSKAAEYRDMVFKGLVVPGVDGLSSMDDLVAVWKTTKNQRFQNYQAKFTVLDVPTITRKWINSLRANHNLEAEAPQAWIDWRKTGFSRPLKAVRSLEIRTKEEQLPAIEGISLINVILEKYSKDPYAFEKCAAEIVRLFLGESVVSIDLTRSVRDGGRDAVGKFLIGRKTSSVLVEFAMEAKCYSSKNSVGVKELSRLISRLRHRQFGILVTTSWVNSQAYKEIKEDGHPIVIISGSDIVRIFVEKGFSSAQTLLSWLQRLDQKSV</sequence>
<keyword evidence="3" id="KW-0614">Plasmid</keyword>
<dbReference type="RefSeq" id="WP_101286358.1">
    <property type="nucleotide sequence ID" value="NZ_CP024200.1"/>
</dbReference>
<reference evidence="3 4" key="1">
    <citation type="submission" date="2017-10" db="EMBL/GenBank/DDBJ databases">
        <title>Biodiversity and function of Thalassospira species in the particle-attached aromatic-hydrocarbon-degrading consortia from the surface seawater of the China South Sea.</title>
        <authorList>
            <person name="Dong C."/>
            <person name="Liu R."/>
            <person name="Shao Z."/>
        </authorList>
    </citation>
    <scope>NUCLEOTIDE SEQUENCE [LARGE SCALE GENOMIC DNA]</scope>
    <source>
        <strain evidence="3 4">CSC3H3</strain>
        <plasmid evidence="4">pcsc3h3</plasmid>
    </source>
</reference>
<evidence type="ECO:0000313" key="3">
    <source>
        <dbReference type="EMBL" id="AUG55276.1"/>
    </source>
</evidence>
<feature type="domain" description="Restriction endonuclease AspBHI N-terminal" evidence="2">
    <location>
        <begin position="26"/>
        <end position="207"/>
    </location>
</feature>
<gene>
    <name evidence="3" type="ORF">CSC3H3_20555</name>
</gene>
<name>A0ABN5FKH5_9PROT</name>
<dbReference type="Pfam" id="PF04471">
    <property type="entry name" value="Mrr_cat"/>
    <property type="match status" value="1"/>
</dbReference>
<organism evidence="3 4">
    <name type="scientific">Thalassospira marina</name>
    <dbReference type="NCBI Taxonomy" id="2048283"/>
    <lineage>
        <taxon>Bacteria</taxon>
        <taxon>Pseudomonadati</taxon>
        <taxon>Pseudomonadota</taxon>
        <taxon>Alphaproteobacteria</taxon>
        <taxon>Rhodospirillales</taxon>
        <taxon>Thalassospiraceae</taxon>
        <taxon>Thalassospira</taxon>
    </lineage>
</organism>
<accession>A0ABN5FKH5</accession>
<dbReference type="SUPFAM" id="SSF52980">
    <property type="entry name" value="Restriction endonuclease-like"/>
    <property type="match status" value="1"/>
</dbReference>
<dbReference type="InterPro" id="IPR041409">
    <property type="entry name" value="RE_AspBHI_N"/>
</dbReference>
<evidence type="ECO:0000313" key="4">
    <source>
        <dbReference type="Proteomes" id="UP000233458"/>
    </source>
</evidence>
<dbReference type="InterPro" id="IPR011335">
    <property type="entry name" value="Restrct_endonuc-II-like"/>
</dbReference>
<dbReference type="InterPro" id="IPR007560">
    <property type="entry name" value="Restrct_endonuc_IV_Mrr"/>
</dbReference>
<dbReference type="EMBL" id="CP024200">
    <property type="protein sequence ID" value="AUG55276.1"/>
    <property type="molecule type" value="Genomic_DNA"/>
</dbReference>
<dbReference type="InterPro" id="IPR011856">
    <property type="entry name" value="tRNA_endonuc-like_dom_sf"/>
</dbReference>
<keyword evidence="4" id="KW-1185">Reference proteome</keyword>
<dbReference type="Gene3D" id="2.30.280.20">
    <property type="match status" value="1"/>
</dbReference>